<reference evidence="7 8" key="1">
    <citation type="submission" date="2020-08" db="EMBL/GenBank/DDBJ databases">
        <title>Genomic Encyclopedia of Type Strains, Phase IV (KMG-IV): sequencing the most valuable type-strain genomes for metagenomic binning, comparative biology and taxonomic classification.</title>
        <authorList>
            <person name="Goeker M."/>
        </authorList>
    </citation>
    <scope>NUCLEOTIDE SEQUENCE [LARGE SCALE GENOMIC DNA]</scope>
    <source>
        <strain evidence="7 8">DSM 15743</strain>
    </source>
</reference>
<dbReference type="PROSITE" id="PS50929">
    <property type="entry name" value="ABC_TM1F"/>
    <property type="match status" value="1"/>
</dbReference>
<gene>
    <name evidence="7" type="ORF">GGR34_000361</name>
</gene>
<keyword evidence="2 5" id="KW-0812">Transmembrane</keyword>
<dbReference type="SUPFAM" id="SSF90123">
    <property type="entry name" value="ABC transporter transmembrane region"/>
    <property type="match status" value="1"/>
</dbReference>
<evidence type="ECO:0000256" key="4">
    <source>
        <dbReference type="ARBA" id="ARBA00023136"/>
    </source>
</evidence>
<feature type="transmembrane region" description="Helical" evidence="5">
    <location>
        <begin position="212"/>
        <end position="230"/>
    </location>
</feature>
<dbReference type="AlphaFoldDB" id="A0A7W6N6L8"/>
<evidence type="ECO:0000256" key="5">
    <source>
        <dbReference type="SAM" id="Phobius"/>
    </source>
</evidence>
<dbReference type="GO" id="GO:0140359">
    <property type="term" value="F:ABC-type transporter activity"/>
    <property type="evidence" value="ECO:0007669"/>
    <property type="project" value="InterPro"/>
</dbReference>
<evidence type="ECO:0000259" key="6">
    <source>
        <dbReference type="PROSITE" id="PS50929"/>
    </source>
</evidence>
<dbReference type="InterPro" id="IPR036640">
    <property type="entry name" value="ABC1_TM_sf"/>
</dbReference>
<evidence type="ECO:0000256" key="1">
    <source>
        <dbReference type="ARBA" id="ARBA00004651"/>
    </source>
</evidence>
<dbReference type="GO" id="GO:0005524">
    <property type="term" value="F:ATP binding"/>
    <property type="evidence" value="ECO:0007669"/>
    <property type="project" value="InterPro"/>
</dbReference>
<accession>A0A7W6N6L8</accession>
<sequence>MSVLVFTVGIAPLELQRRIVNDTFAGGDIGAILHLAAAYAGVALVAGILKLTMNVYRGFVSERAVRWLRIALLDNFDRLMHEHRRAETQGVEISLVIDEADPVGASLSEPVLQGGLLIGIFAYMVYLQPLMALAAFAVFSPQLIFVPLMQKAINRRVSYRIAALRQISVGVIAASPLEMADGHSQHERVAHVFSLNMGIIRLKFSMNFLMNLMYHLGIAAILALGGYYVVKGEVRVGTIVAFVSGLGQLNEPWGDLVNWFRDLKVTETKYDMIRQAANNLRDG</sequence>
<evidence type="ECO:0000256" key="2">
    <source>
        <dbReference type="ARBA" id="ARBA00022692"/>
    </source>
</evidence>
<dbReference type="RefSeq" id="WP_161634616.1">
    <property type="nucleotide sequence ID" value="NZ_JACIDC010000001.1"/>
</dbReference>
<name>A0A7W6N6L8_9HYPH</name>
<dbReference type="EMBL" id="JACIDC010000001">
    <property type="protein sequence ID" value="MBB4038732.1"/>
    <property type="molecule type" value="Genomic_DNA"/>
</dbReference>
<keyword evidence="8" id="KW-1185">Reference proteome</keyword>
<keyword evidence="3 5" id="KW-1133">Transmembrane helix</keyword>
<feature type="domain" description="ABC transmembrane type-1" evidence="6">
    <location>
        <begin position="1"/>
        <end position="263"/>
    </location>
</feature>
<dbReference type="InterPro" id="IPR011527">
    <property type="entry name" value="ABC1_TM_dom"/>
</dbReference>
<evidence type="ECO:0000256" key="3">
    <source>
        <dbReference type="ARBA" id="ARBA00022989"/>
    </source>
</evidence>
<feature type="transmembrane region" description="Helical" evidence="5">
    <location>
        <begin position="31"/>
        <end position="49"/>
    </location>
</feature>
<evidence type="ECO:0000313" key="8">
    <source>
        <dbReference type="Proteomes" id="UP000519439"/>
    </source>
</evidence>
<keyword evidence="4 5" id="KW-0472">Membrane</keyword>
<feature type="transmembrane region" description="Helical" evidence="5">
    <location>
        <begin position="116"/>
        <end position="139"/>
    </location>
</feature>
<dbReference type="Gene3D" id="1.20.1560.10">
    <property type="entry name" value="ABC transporter type 1, transmembrane domain"/>
    <property type="match status" value="1"/>
</dbReference>
<dbReference type="GO" id="GO:0005886">
    <property type="term" value="C:plasma membrane"/>
    <property type="evidence" value="ECO:0007669"/>
    <property type="project" value="UniProtKB-SubCell"/>
</dbReference>
<comment type="caution">
    <text evidence="7">The sequence shown here is derived from an EMBL/GenBank/DDBJ whole genome shotgun (WGS) entry which is preliminary data.</text>
</comment>
<evidence type="ECO:0000313" key="7">
    <source>
        <dbReference type="EMBL" id="MBB4038732.1"/>
    </source>
</evidence>
<protein>
    <submittedName>
        <fullName evidence="7">ABC-type multidrug transport system fused ATPase/permease subunit</fullName>
    </submittedName>
</protein>
<dbReference type="Proteomes" id="UP000519439">
    <property type="component" value="Unassembled WGS sequence"/>
</dbReference>
<comment type="subcellular location">
    <subcellularLocation>
        <location evidence="1">Cell membrane</location>
        <topology evidence="1">Multi-pass membrane protein</topology>
    </subcellularLocation>
</comment>
<organism evidence="7 8">
    <name type="scientific">Microvirga flocculans</name>
    <dbReference type="NCBI Taxonomy" id="217168"/>
    <lineage>
        <taxon>Bacteria</taxon>
        <taxon>Pseudomonadati</taxon>
        <taxon>Pseudomonadota</taxon>
        <taxon>Alphaproteobacteria</taxon>
        <taxon>Hyphomicrobiales</taxon>
        <taxon>Methylobacteriaceae</taxon>
        <taxon>Microvirga</taxon>
    </lineage>
</organism>
<proteinExistence type="predicted"/>